<dbReference type="InterPro" id="IPR001647">
    <property type="entry name" value="HTH_TetR"/>
</dbReference>
<dbReference type="KEGG" id="salo:EF888_17540"/>
<dbReference type="AlphaFoldDB" id="A0A316G5L4"/>
<accession>A0A316G5L4</accession>
<dbReference type="Proteomes" id="UP000245390">
    <property type="component" value="Unassembled WGS sequence"/>
</dbReference>
<evidence type="ECO:0000256" key="1">
    <source>
        <dbReference type="ARBA" id="ARBA00023015"/>
    </source>
</evidence>
<dbReference type="GO" id="GO:0003700">
    <property type="term" value="F:DNA-binding transcription factor activity"/>
    <property type="evidence" value="ECO:0007669"/>
    <property type="project" value="TreeGrafter"/>
</dbReference>
<dbReference type="GO" id="GO:0000976">
    <property type="term" value="F:transcription cis-regulatory region binding"/>
    <property type="evidence" value="ECO:0007669"/>
    <property type="project" value="TreeGrafter"/>
</dbReference>
<reference evidence="6 7" key="1">
    <citation type="submission" date="2018-05" db="EMBL/GenBank/DDBJ databases">
        <title>Genomic Encyclopedia of Type Strains, Phase IV (KMG-IV): sequencing the most valuable type-strain genomes for metagenomic binning, comparative biology and taxonomic classification.</title>
        <authorList>
            <person name="Goeker M."/>
        </authorList>
    </citation>
    <scope>NUCLEOTIDE SEQUENCE [LARGE SCALE GENOMIC DNA]</scope>
    <source>
        <strain evidence="6 7">DSM 103371</strain>
    </source>
</reference>
<keyword evidence="2 4" id="KW-0238">DNA-binding</keyword>
<sequence length="203" mass="21962">MASKRGETAERILAAARDIVKSDGPDQLTFDAVAARVGVSKQAVLYWFPNKARLIEALVRPALEAESAAGKGAISKNLSASEAIRAFIGALAVFHTSDLDRFRLMYVTPQIGQRPGRNGTMLTTLGRIHPATTEMYDILAAKLVDKGRYERLIDARRASAAMHTALLGLVLRMSMAHALNAPLRLREDALVDALVDVMAPRAA</sequence>
<dbReference type="RefSeq" id="WP_109759569.1">
    <property type="nucleotide sequence ID" value="NZ_CP034588.1"/>
</dbReference>
<dbReference type="Gene3D" id="1.10.357.10">
    <property type="entry name" value="Tetracycline Repressor, domain 2"/>
    <property type="match status" value="1"/>
</dbReference>
<evidence type="ECO:0000313" key="6">
    <source>
        <dbReference type="EMBL" id="PWK56148.1"/>
    </source>
</evidence>
<dbReference type="SUPFAM" id="SSF46689">
    <property type="entry name" value="Homeodomain-like"/>
    <property type="match status" value="1"/>
</dbReference>
<gene>
    <name evidence="6" type="ORF">C8D95_105215</name>
</gene>
<evidence type="ECO:0000313" key="7">
    <source>
        <dbReference type="Proteomes" id="UP000245390"/>
    </source>
</evidence>
<keyword evidence="3" id="KW-0804">Transcription</keyword>
<dbReference type="InterPro" id="IPR009057">
    <property type="entry name" value="Homeodomain-like_sf"/>
</dbReference>
<organism evidence="6 7">
    <name type="scientific">Silicimonas algicola</name>
    <dbReference type="NCBI Taxonomy" id="1826607"/>
    <lineage>
        <taxon>Bacteria</taxon>
        <taxon>Pseudomonadati</taxon>
        <taxon>Pseudomonadota</taxon>
        <taxon>Alphaproteobacteria</taxon>
        <taxon>Rhodobacterales</taxon>
        <taxon>Paracoccaceae</taxon>
    </lineage>
</organism>
<name>A0A316G5L4_9RHOB</name>
<comment type="caution">
    <text evidence="6">The sequence shown here is derived from an EMBL/GenBank/DDBJ whole genome shotgun (WGS) entry which is preliminary data.</text>
</comment>
<evidence type="ECO:0000259" key="5">
    <source>
        <dbReference type="PROSITE" id="PS50977"/>
    </source>
</evidence>
<evidence type="ECO:0000256" key="3">
    <source>
        <dbReference type="ARBA" id="ARBA00023163"/>
    </source>
</evidence>
<feature type="domain" description="HTH tetR-type" evidence="5">
    <location>
        <begin position="6"/>
        <end position="66"/>
    </location>
</feature>
<dbReference type="InterPro" id="IPR050109">
    <property type="entry name" value="HTH-type_TetR-like_transc_reg"/>
</dbReference>
<dbReference type="PRINTS" id="PR00455">
    <property type="entry name" value="HTHTETR"/>
</dbReference>
<feature type="DNA-binding region" description="H-T-H motif" evidence="4">
    <location>
        <begin position="29"/>
        <end position="48"/>
    </location>
</feature>
<keyword evidence="7" id="KW-1185">Reference proteome</keyword>
<evidence type="ECO:0000256" key="4">
    <source>
        <dbReference type="PROSITE-ProRule" id="PRU00335"/>
    </source>
</evidence>
<dbReference type="Gene3D" id="1.10.10.60">
    <property type="entry name" value="Homeodomain-like"/>
    <property type="match status" value="1"/>
</dbReference>
<dbReference type="PANTHER" id="PTHR30055">
    <property type="entry name" value="HTH-TYPE TRANSCRIPTIONAL REGULATOR RUTR"/>
    <property type="match status" value="1"/>
</dbReference>
<dbReference type="OrthoDB" id="8478851at2"/>
<dbReference type="PANTHER" id="PTHR30055:SF234">
    <property type="entry name" value="HTH-TYPE TRANSCRIPTIONAL REGULATOR BETI"/>
    <property type="match status" value="1"/>
</dbReference>
<dbReference type="EMBL" id="QGGV01000005">
    <property type="protein sequence ID" value="PWK56148.1"/>
    <property type="molecule type" value="Genomic_DNA"/>
</dbReference>
<dbReference type="Pfam" id="PF00440">
    <property type="entry name" value="TetR_N"/>
    <property type="match status" value="1"/>
</dbReference>
<keyword evidence="1" id="KW-0805">Transcription regulation</keyword>
<protein>
    <submittedName>
        <fullName evidence="6">TetR family transcriptional regulator</fullName>
    </submittedName>
</protein>
<evidence type="ECO:0000256" key="2">
    <source>
        <dbReference type="ARBA" id="ARBA00023125"/>
    </source>
</evidence>
<proteinExistence type="predicted"/>
<dbReference type="PROSITE" id="PS50977">
    <property type="entry name" value="HTH_TETR_2"/>
    <property type="match status" value="1"/>
</dbReference>